<organism evidence="1 2">
    <name type="scientific">Symbiodinium microadriaticum</name>
    <name type="common">Dinoflagellate</name>
    <name type="synonym">Zooxanthella microadriatica</name>
    <dbReference type="NCBI Taxonomy" id="2951"/>
    <lineage>
        <taxon>Eukaryota</taxon>
        <taxon>Sar</taxon>
        <taxon>Alveolata</taxon>
        <taxon>Dinophyceae</taxon>
        <taxon>Suessiales</taxon>
        <taxon>Symbiodiniaceae</taxon>
        <taxon>Symbiodinium</taxon>
    </lineage>
</organism>
<protein>
    <submittedName>
        <fullName evidence="1">Uncharacterized protein</fullName>
    </submittedName>
</protein>
<keyword evidence="2" id="KW-1185">Reference proteome</keyword>
<dbReference type="Proteomes" id="UP000186817">
    <property type="component" value="Unassembled WGS sequence"/>
</dbReference>
<comment type="caution">
    <text evidence="1">The sequence shown here is derived from an EMBL/GenBank/DDBJ whole genome shotgun (WGS) entry which is preliminary data.</text>
</comment>
<evidence type="ECO:0000313" key="2">
    <source>
        <dbReference type="Proteomes" id="UP000186817"/>
    </source>
</evidence>
<sequence>MLAALMLPEDRWQALLQNEEGPGGVHDLWAQDSAEAASLRARVAACVLRALKDCVEPRYSATTLDFDIEALRRAEASLTSGSHATPIEVINVATNRSP</sequence>
<reference evidence="1 2" key="1">
    <citation type="submission" date="2016-02" db="EMBL/GenBank/DDBJ databases">
        <title>Genome analysis of coral dinoflagellate symbionts highlights evolutionary adaptations to a symbiotic lifestyle.</title>
        <authorList>
            <person name="Aranda M."/>
            <person name="Li Y."/>
            <person name="Liew Y.J."/>
            <person name="Baumgarten S."/>
            <person name="Simakov O."/>
            <person name="Wilson M."/>
            <person name="Piel J."/>
            <person name="Ashoor H."/>
            <person name="Bougouffa S."/>
            <person name="Bajic V.B."/>
            <person name="Ryu T."/>
            <person name="Ravasi T."/>
            <person name="Bayer T."/>
            <person name="Micklem G."/>
            <person name="Kim H."/>
            <person name="Bhak J."/>
            <person name="Lajeunesse T.C."/>
            <person name="Voolstra C.R."/>
        </authorList>
    </citation>
    <scope>NUCLEOTIDE SEQUENCE [LARGE SCALE GENOMIC DNA]</scope>
    <source>
        <strain evidence="1 2">CCMP2467</strain>
    </source>
</reference>
<evidence type="ECO:0000313" key="1">
    <source>
        <dbReference type="EMBL" id="OLQ14878.1"/>
    </source>
</evidence>
<dbReference type="EMBL" id="LSRX01000009">
    <property type="protein sequence ID" value="OLQ14878.1"/>
    <property type="molecule type" value="Genomic_DNA"/>
</dbReference>
<dbReference type="AlphaFoldDB" id="A0A1Q9F5B2"/>
<dbReference type="OrthoDB" id="441812at2759"/>
<gene>
    <name evidence="1" type="ORF">AK812_SmicGene910</name>
</gene>
<accession>A0A1Q9F5B2</accession>
<name>A0A1Q9F5B2_SYMMI</name>
<proteinExistence type="predicted"/>